<organism evidence="1">
    <name type="scientific">Arundo donax</name>
    <name type="common">Giant reed</name>
    <name type="synonym">Donax arundinaceus</name>
    <dbReference type="NCBI Taxonomy" id="35708"/>
    <lineage>
        <taxon>Eukaryota</taxon>
        <taxon>Viridiplantae</taxon>
        <taxon>Streptophyta</taxon>
        <taxon>Embryophyta</taxon>
        <taxon>Tracheophyta</taxon>
        <taxon>Spermatophyta</taxon>
        <taxon>Magnoliopsida</taxon>
        <taxon>Liliopsida</taxon>
        <taxon>Poales</taxon>
        <taxon>Poaceae</taxon>
        <taxon>PACMAD clade</taxon>
        <taxon>Arundinoideae</taxon>
        <taxon>Arundineae</taxon>
        <taxon>Arundo</taxon>
    </lineage>
</organism>
<dbReference type="EMBL" id="GBRH01245831">
    <property type="protein sequence ID" value="JAD52064.1"/>
    <property type="molecule type" value="Transcribed_RNA"/>
</dbReference>
<reference evidence="1" key="1">
    <citation type="submission" date="2014-09" db="EMBL/GenBank/DDBJ databases">
        <authorList>
            <person name="Magalhaes I.L.F."/>
            <person name="Oliveira U."/>
            <person name="Santos F.R."/>
            <person name="Vidigal T.H.D.A."/>
            <person name="Brescovit A.D."/>
            <person name="Santos A.J."/>
        </authorList>
    </citation>
    <scope>NUCLEOTIDE SEQUENCE</scope>
    <source>
        <tissue evidence="1">Shoot tissue taken approximately 20 cm above the soil surface</tissue>
    </source>
</reference>
<protein>
    <submittedName>
        <fullName evidence="1">Uncharacterized protein</fullName>
    </submittedName>
</protein>
<proteinExistence type="predicted"/>
<dbReference type="AlphaFoldDB" id="A0A0A9AK61"/>
<name>A0A0A9AK61_ARUDO</name>
<sequence>MLTCVIKCLLKSLAARLPLNYQIPTL</sequence>
<accession>A0A0A9AK61</accession>
<evidence type="ECO:0000313" key="1">
    <source>
        <dbReference type="EMBL" id="JAD52064.1"/>
    </source>
</evidence>
<reference evidence="1" key="2">
    <citation type="journal article" date="2015" name="Data Brief">
        <title>Shoot transcriptome of the giant reed, Arundo donax.</title>
        <authorList>
            <person name="Barrero R.A."/>
            <person name="Guerrero F.D."/>
            <person name="Moolhuijzen P."/>
            <person name="Goolsby J.A."/>
            <person name="Tidwell J."/>
            <person name="Bellgard S.E."/>
            <person name="Bellgard M.I."/>
        </authorList>
    </citation>
    <scope>NUCLEOTIDE SEQUENCE</scope>
    <source>
        <tissue evidence="1">Shoot tissue taken approximately 20 cm above the soil surface</tissue>
    </source>
</reference>